<comment type="caution">
    <text evidence="2">The sequence shown here is derived from an EMBL/GenBank/DDBJ whole genome shotgun (WGS) entry which is preliminary data.</text>
</comment>
<name>A0A934QH22_9PROT</name>
<dbReference type="GO" id="GO:0016758">
    <property type="term" value="F:hexosyltransferase activity"/>
    <property type="evidence" value="ECO:0007669"/>
    <property type="project" value="TreeGrafter"/>
</dbReference>
<evidence type="ECO:0000259" key="1">
    <source>
        <dbReference type="Pfam" id="PF00534"/>
    </source>
</evidence>
<dbReference type="Proteomes" id="UP000778970">
    <property type="component" value="Unassembled WGS sequence"/>
</dbReference>
<organism evidence="2 3">
    <name type="scientific">Rhodovibrio salinarum</name>
    <dbReference type="NCBI Taxonomy" id="1087"/>
    <lineage>
        <taxon>Bacteria</taxon>
        <taxon>Pseudomonadati</taxon>
        <taxon>Pseudomonadota</taxon>
        <taxon>Alphaproteobacteria</taxon>
        <taxon>Rhodospirillales</taxon>
        <taxon>Rhodovibrionaceae</taxon>
        <taxon>Rhodovibrio</taxon>
    </lineage>
</organism>
<evidence type="ECO:0000313" key="3">
    <source>
        <dbReference type="Proteomes" id="UP000778970"/>
    </source>
</evidence>
<reference evidence="2" key="1">
    <citation type="submission" date="2017-08" db="EMBL/GenBank/DDBJ databases">
        <authorList>
            <person name="Imhoff J.F."/>
            <person name="Rahn T."/>
            <person name="Kuenzel S."/>
            <person name="Neulinger S.C."/>
        </authorList>
    </citation>
    <scope>NUCLEOTIDE SEQUENCE</scope>
    <source>
        <strain evidence="2">DSM 9154</strain>
    </source>
</reference>
<dbReference type="PANTHER" id="PTHR45947:SF3">
    <property type="entry name" value="SULFOQUINOVOSYL TRANSFERASE SQD2"/>
    <property type="match status" value="1"/>
</dbReference>
<sequence>MGRFNQFDLARQMHRHGMLETLITSYPRWKLRDEGIPEDRIASFPWVTLLRSAATRVGITEGRVKRELTWWAQQAIDWYASRIVGDCDILIGQSGQGLRAGKTVQARGGKYVCHRGSCHIRTQRTLLRTEYEKWGVPVPKTDTRVLDKEEQEYAQADLITVPSEFARQTYIDQGIAAEKVKKIPYGVDLTRFRKTGDPDPQQFNVLYVGQICLRKGIPYLLDAFQRIQVANKHLTLVGRLAPELRDMVHAAQASGQITVTGHVQLRDIPRLMSQSHVLVLPSIEDGFAKVQSEALACGTPVIGSTHSGASDLFTDGCEGFVVRPGDSDVLAERLQRLADSPDLRQRMSQAAQARVASIGGWNDYGDQARQVFEELRHGSDASRPGS</sequence>
<gene>
    <name evidence="2" type="ORF">CKO21_03855</name>
</gene>
<feature type="domain" description="Glycosyl transferase family 1" evidence="1">
    <location>
        <begin position="194"/>
        <end position="353"/>
    </location>
</feature>
<dbReference type="AlphaFoldDB" id="A0A934QH22"/>
<dbReference type="Pfam" id="PF00534">
    <property type="entry name" value="Glycos_transf_1"/>
    <property type="match status" value="1"/>
</dbReference>
<evidence type="ECO:0000313" key="2">
    <source>
        <dbReference type="EMBL" id="MBK1696375.1"/>
    </source>
</evidence>
<reference evidence="2" key="2">
    <citation type="journal article" date="2020" name="Microorganisms">
        <title>Osmotic Adaptation and Compatible Solute Biosynthesis of Phototrophic Bacteria as Revealed from Genome Analyses.</title>
        <authorList>
            <person name="Imhoff J.F."/>
            <person name="Rahn T."/>
            <person name="Kunzel S."/>
            <person name="Keller A."/>
            <person name="Neulinger S.C."/>
        </authorList>
    </citation>
    <scope>NUCLEOTIDE SEQUENCE</scope>
    <source>
        <strain evidence="2">DSM 9154</strain>
    </source>
</reference>
<dbReference type="EMBL" id="NRRE01000015">
    <property type="protein sequence ID" value="MBK1696375.1"/>
    <property type="molecule type" value="Genomic_DNA"/>
</dbReference>
<dbReference type="Gene3D" id="3.40.50.2000">
    <property type="entry name" value="Glycogen Phosphorylase B"/>
    <property type="match status" value="2"/>
</dbReference>
<proteinExistence type="predicted"/>
<dbReference type="InterPro" id="IPR001296">
    <property type="entry name" value="Glyco_trans_1"/>
</dbReference>
<dbReference type="PANTHER" id="PTHR45947">
    <property type="entry name" value="SULFOQUINOVOSYL TRANSFERASE SQD2"/>
    <property type="match status" value="1"/>
</dbReference>
<keyword evidence="3" id="KW-1185">Reference proteome</keyword>
<dbReference type="CDD" id="cd03801">
    <property type="entry name" value="GT4_PimA-like"/>
    <property type="match status" value="1"/>
</dbReference>
<dbReference type="SUPFAM" id="SSF53756">
    <property type="entry name" value="UDP-Glycosyltransferase/glycogen phosphorylase"/>
    <property type="match status" value="1"/>
</dbReference>
<protein>
    <submittedName>
        <fullName evidence="2">Glycosyltransferase family 1 protein</fullName>
    </submittedName>
</protein>
<dbReference type="InterPro" id="IPR050194">
    <property type="entry name" value="Glycosyltransferase_grp1"/>
</dbReference>
<accession>A0A934QH22</accession>